<gene>
    <name evidence="12" type="ORF">GCM10023165_56120</name>
</gene>
<feature type="domain" description="PPIase FKBP-type" evidence="11">
    <location>
        <begin position="19"/>
        <end position="95"/>
    </location>
</feature>
<dbReference type="PANTHER" id="PTHR47861">
    <property type="entry name" value="FKBP-TYPE PEPTIDYL-PROLYL CIS-TRANS ISOMERASE SLYD"/>
    <property type="match status" value="1"/>
</dbReference>
<organism evidence="12 13">
    <name type="scientific">Variovorax defluvii</name>
    <dbReference type="NCBI Taxonomy" id="913761"/>
    <lineage>
        <taxon>Bacteria</taxon>
        <taxon>Pseudomonadati</taxon>
        <taxon>Pseudomonadota</taxon>
        <taxon>Betaproteobacteria</taxon>
        <taxon>Burkholderiales</taxon>
        <taxon>Comamonadaceae</taxon>
        <taxon>Variovorax</taxon>
    </lineage>
</organism>
<dbReference type="EC" id="5.2.1.8" evidence="10"/>
<evidence type="ECO:0000256" key="3">
    <source>
        <dbReference type="ARBA" id="ARBA00006577"/>
    </source>
</evidence>
<dbReference type="Pfam" id="PF00254">
    <property type="entry name" value="FKBP_C"/>
    <property type="match status" value="1"/>
</dbReference>
<keyword evidence="7 9" id="KW-0413">Isomerase</keyword>
<dbReference type="EMBL" id="BAABGJ010000081">
    <property type="protein sequence ID" value="GAA4359707.1"/>
    <property type="molecule type" value="Genomic_DNA"/>
</dbReference>
<accession>A0ABP8IJB9</accession>
<proteinExistence type="inferred from homology"/>
<evidence type="ECO:0000256" key="2">
    <source>
        <dbReference type="ARBA" id="ARBA00004496"/>
    </source>
</evidence>
<comment type="caution">
    <text evidence="12">The sequence shown here is derived from an EMBL/GenBank/DDBJ whole genome shotgun (WGS) entry which is preliminary data.</text>
</comment>
<keyword evidence="5 9" id="KW-0697">Rotamase</keyword>
<keyword evidence="13" id="KW-1185">Reference proteome</keyword>
<comment type="function">
    <text evidence="8">Also involved in hydrogenase metallocenter assembly, probably by participating in the nickel insertion step. This function in hydrogenase biosynthesis requires chaperone activity and the presence of the metal-binding domain, but not PPIase activity.</text>
</comment>
<evidence type="ECO:0000256" key="9">
    <source>
        <dbReference type="PROSITE-ProRule" id="PRU00277"/>
    </source>
</evidence>
<evidence type="ECO:0000256" key="8">
    <source>
        <dbReference type="ARBA" id="ARBA00037071"/>
    </source>
</evidence>
<evidence type="ECO:0000256" key="1">
    <source>
        <dbReference type="ARBA" id="ARBA00000971"/>
    </source>
</evidence>
<evidence type="ECO:0000313" key="13">
    <source>
        <dbReference type="Proteomes" id="UP001500975"/>
    </source>
</evidence>
<evidence type="ECO:0000256" key="6">
    <source>
        <dbReference type="ARBA" id="ARBA00023186"/>
    </source>
</evidence>
<evidence type="ECO:0000259" key="11">
    <source>
        <dbReference type="PROSITE" id="PS50059"/>
    </source>
</evidence>
<dbReference type="PROSITE" id="PS50059">
    <property type="entry name" value="FKBP_PPIASE"/>
    <property type="match status" value="1"/>
</dbReference>
<keyword evidence="4" id="KW-0963">Cytoplasm</keyword>
<dbReference type="Gene3D" id="3.10.50.40">
    <property type="match status" value="1"/>
</dbReference>
<reference evidence="13" key="1">
    <citation type="journal article" date="2019" name="Int. J. Syst. Evol. Microbiol.">
        <title>The Global Catalogue of Microorganisms (GCM) 10K type strain sequencing project: providing services to taxonomists for standard genome sequencing and annotation.</title>
        <authorList>
            <consortium name="The Broad Institute Genomics Platform"/>
            <consortium name="The Broad Institute Genome Sequencing Center for Infectious Disease"/>
            <person name="Wu L."/>
            <person name="Ma J."/>
        </authorList>
    </citation>
    <scope>NUCLEOTIDE SEQUENCE [LARGE SCALE GENOMIC DNA]</scope>
    <source>
        <strain evidence="13">JCM 17804</strain>
    </source>
</reference>
<keyword evidence="6" id="KW-0143">Chaperone</keyword>
<evidence type="ECO:0000256" key="10">
    <source>
        <dbReference type="RuleBase" id="RU003915"/>
    </source>
</evidence>
<comment type="catalytic activity">
    <reaction evidence="1 9 10">
        <text>[protein]-peptidylproline (omega=180) = [protein]-peptidylproline (omega=0)</text>
        <dbReference type="Rhea" id="RHEA:16237"/>
        <dbReference type="Rhea" id="RHEA-COMP:10747"/>
        <dbReference type="Rhea" id="RHEA-COMP:10748"/>
        <dbReference type="ChEBI" id="CHEBI:83833"/>
        <dbReference type="ChEBI" id="CHEBI:83834"/>
        <dbReference type="EC" id="5.2.1.8"/>
    </reaction>
</comment>
<comment type="similarity">
    <text evidence="3 10">Belongs to the FKBP-type PPIase family.</text>
</comment>
<dbReference type="InterPro" id="IPR046357">
    <property type="entry name" value="PPIase_dom_sf"/>
</dbReference>
<protein>
    <recommendedName>
        <fullName evidence="10">Peptidyl-prolyl cis-trans isomerase</fullName>
        <ecNumber evidence="10">5.2.1.8</ecNumber>
    </recommendedName>
</protein>
<evidence type="ECO:0000256" key="5">
    <source>
        <dbReference type="ARBA" id="ARBA00023110"/>
    </source>
</evidence>
<comment type="subcellular location">
    <subcellularLocation>
        <location evidence="2">Cytoplasm</location>
    </subcellularLocation>
</comment>
<dbReference type="PANTHER" id="PTHR47861:SF3">
    <property type="entry name" value="FKBP-TYPE PEPTIDYL-PROLYL CIS-TRANS ISOMERASE SLYD"/>
    <property type="match status" value="1"/>
</dbReference>
<sequence length="172" mass="18741">MPLLVSHSPTPIHMNIQKDAVVTLRYKVADATTGKLVDEGSTPMVYLHGGYENTFPKIEAALEGKAVGYQATLHLKPEDAFGERDESLMRTIPKSDFPPGVKVGGQLEGRNDQGQPQVYNVVKIKGPQVILDGNHPLAGKSLKFSFTVTGVRTATAEEIAHRHVHGEHGHHH</sequence>
<evidence type="ECO:0000313" key="12">
    <source>
        <dbReference type="EMBL" id="GAA4359707.1"/>
    </source>
</evidence>
<dbReference type="InterPro" id="IPR001179">
    <property type="entry name" value="PPIase_FKBP_dom"/>
</dbReference>
<evidence type="ECO:0000256" key="7">
    <source>
        <dbReference type="ARBA" id="ARBA00023235"/>
    </source>
</evidence>
<dbReference type="Proteomes" id="UP001500975">
    <property type="component" value="Unassembled WGS sequence"/>
</dbReference>
<dbReference type="GO" id="GO:0016853">
    <property type="term" value="F:isomerase activity"/>
    <property type="evidence" value="ECO:0007669"/>
    <property type="project" value="UniProtKB-KW"/>
</dbReference>
<name>A0ABP8IJB9_9BURK</name>
<dbReference type="SUPFAM" id="SSF54534">
    <property type="entry name" value="FKBP-like"/>
    <property type="match status" value="1"/>
</dbReference>
<evidence type="ECO:0000256" key="4">
    <source>
        <dbReference type="ARBA" id="ARBA00022490"/>
    </source>
</evidence>